<sequence>MSDISKFFVNPELKKAFQQYAQQITQGAHKKDAGKDAGNDAGNDAGKDAGNDAGKIEPQAIPYELAERMAIEGENCEPDQVQPYITSFGVLVIPFNSDPKYHYWKPGGQSVCATLKELGRCDLIEKYTHPEYIRGN</sequence>
<evidence type="ECO:0000313" key="2">
    <source>
        <dbReference type="EMBL" id="TLD41847.1"/>
    </source>
</evidence>
<dbReference type="Proteomes" id="UP000319783">
    <property type="component" value="Unassembled WGS sequence"/>
</dbReference>
<proteinExistence type="predicted"/>
<feature type="region of interest" description="Disordered" evidence="1">
    <location>
        <begin position="25"/>
        <end position="58"/>
    </location>
</feature>
<name>A0A533QAW4_9BACT</name>
<reference evidence="2 3" key="1">
    <citation type="submission" date="2019-04" db="EMBL/GenBank/DDBJ databases">
        <title>Genome of a novel bacterium Candidatus Jettenia ecosi reconstructed from metagenome of an anammox bioreactor.</title>
        <authorList>
            <person name="Mardanov A.V."/>
            <person name="Beletsky A.V."/>
            <person name="Ravin N.V."/>
            <person name="Botchkova E.A."/>
            <person name="Litti Y.V."/>
            <person name="Nozhevnikova A.N."/>
        </authorList>
    </citation>
    <scope>NUCLEOTIDE SEQUENCE [LARGE SCALE GENOMIC DNA]</scope>
    <source>
        <strain evidence="2">J2</strain>
    </source>
</reference>
<organism evidence="2 3">
    <name type="scientific">Candidatus Jettenia ecosi</name>
    <dbReference type="NCBI Taxonomy" id="2494326"/>
    <lineage>
        <taxon>Bacteria</taxon>
        <taxon>Pseudomonadati</taxon>
        <taxon>Planctomycetota</taxon>
        <taxon>Candidatus Brocadiia</taxon>
        <taxon>Candidatus Brocadiales</taxon>
        <taxon>Candidatus Brocadiaceae</taxon>
        <taxon>Candidatus Jettenia</taxon>
    </lineage>
</organism>
<evidence type="ECO:0000313" key="3">
    <source>
        <dbReference type="Proteomes" id="UP000319783"/>
    </source>
</evidence>
<dbReference type="EMBL" id="SULG01000034">
    <property type="protein sequence ID" value="TLD41847.1"/>
    <property type="molecule type" value="Genomic_DNA"/>
</dbReference>
<feature type="compositionally biased region" description="Basic and acidic residues" evidence="1">
    <location>
        <begin position="29"/>
        <end position="38"/>
    </location>
</feature>
<accession>A0A533QAW4</accession>
<comment type="caution">
    <text evidence="2">The sequence shown here is derived from an EMBL/GenBank/DDBJ whole genome shotgun (WGS) entry which is preliminary data.</text>
</comment>
<dbReference type="AlphaFoldDB" id="A0A533QAW4"/>
<evidence type="ECO:0000256" key="1">
    <source>
        <dbReference type="SAM" id="MobiDB-lite"/>
    </source>
</evidence>
<gene>
    <name evidence="2" type="ORF">JETT_1864</name>
</gene>
<protein>
    <submittedName>
        <fullName evidence="2">Uncharacterized protein</fullName>
    </submittedName>
</protein>